<dbReference type="GO" id="GO:0004043">
    <property type="term" value="F:L-aminoadipate-semialdehyde dehydrogenase [NAD(P)+] activity"/>
    <property type="evidence" value="ECO:0007669"/>
    <property type="project" value="UniProtKB-EC"/>
</dbReference>
<comment type="catalytic activity">
    <reaction evidence="17">
        <text>(S)-2-amino-6-oxohexanoate + NADP(+) + H2O = L-2-aminoadipate + NADPH + 2 H(+)</text>
        <dbReference type="Rhea" id="RHEA:12304"/>
        <dbReference type="ChEBI" id="CHEBI:15377"/>
        <dbReference type="ChEBI" id="CHEBI:15378"/>
        <dbReference type="ChEBI" id="CHEBI:57783"/>
        <dbReference type="ChEBI" id="CHEBI:58321"/>
        <dbReference type="ChEBI" id="CHEBI:58349"/>
        <dbReference type="ChEBI" id="CHEBI:58672"/>
        <dbReference type="EC" id="1.2.1.31"/>
    </reaction>
</comment>
<dbReference type="EMBL" id="GL883178">
    <property type="protein sequence ID" value="EGF98341.1"/>
    <property type="molecule type" value="Genomic_DNA"/>
</dbReference>
<dbReference type="InterPro" id="IPR036291">
    <property type="entry name" value="NAD(P)-bd_dom_sf"/>
</dbReference>
<dbReference type="SUPFAM" id="SSF47336">
    <property type="entry name" value="ACP-like"/>
    <property type="match status" value="1"/>
</dbReference>
<dbReference type="eggNOG" id="KOG1178">
    <property type="taxonomic scope" value="Eukaryota"/>
</dbReference>
<sequence>MSDHTLARIARRLSSLPSIALPTDYPRPSHSASKKVVEASIDVNLNHRASLALARLSLHEDGSPDPNSSSERPNPPSPFHILLATFLALLHRYTGETDIVVATSSRSADHPDPLLLRAELPPERSFWGLVRGIEQLEKEAEADHVPFETLLQTVGQRENDTRDSPYTPLFRVRFLDAMDQTESHFINSTSMTTDLTIIVKSSVPSTPLVSSHEPMFPRPISLTFLYNSLLFTSTRIHLMIDQLSQLLIQASMRPSAKLSTIPFLTPSQLSLLPDPRQDLNWTTWPGPITRIFSANAQRHPEKLCVSEHLISQTAGDLSQPPQNRLRTFNYRQIDQASNILAHQLLAGGIEPEDVVTIYSTRGVDLVVAIVGILKAGATFSVIDPAYPNQRQKIYLQVSRPRGLIVLERAGKLSQEVQAYIDEELDIKLTIPALALQDDGHLLGGVSASGEDLLAPVQSTSDSAPDVSLGPDSVGTLSFTSGSTGIPKGVKGRHFSLTHFFPWMATEFKLDSNSKFTMLSGIAHDPIQRDIFTPLFLGAELHIPTAEDIGTPGRLAEWMDDTQITVTHLTPAMGQLLSAQATRIIPSLSNAFFVGDILTKRDCTRLQQLAPNVQIINMFGTTETQRAVSYCPIPPISQDSIYLDTKKDIIPAGRGMKDVQLLVVNRFEKNLQCGVGELGEIYVRSSGLAEGYLGPAEVSAEKFMPNWFTSNGAIGTDAKSNQIEGKWLGVRDRVYKTGDLGRYLPDGTVECVGRLDDQIKIRGFRIELGEIDTHLSQHPAIRENVTLVRRDKDEEKILVSYFVPMKGQENELISGSEVEEEEEEDVSELEKGIRKYRKLIKDIREYLKTKLPTYSIPTLFVPLVRMPLNPNGKIDKPALPFPDTAKYLTASQVKNSKKSTSTTELTQTQSTIQSIWQTLLPNNLYSNSIIPIDESFFDLGGHSILATRLVFEIRKMMAINAPLGLVFENPTIGALAHQLDLLKNTDFGLAKDDEEKTGEESKATSDVATFDYAADSRMLMKTLKPRYSKPQWTDETPKTVLLTGVTGFLGAFILRELLSCPNQIGKVICHLRAKSKEAGLVRLRESCESRGFWDESWMANGRVEIVLGDLESRQIGLNDDLWKELSERVDLVVHNGALVHWVYPYSKLRSANVMATLSLIEFMAIGKSKAMTFVSSTAVLEKSHYVDLSDVLVQRGGRGIPETDDLEASATGLTTGYGQTKWVSERLVMEAGRRGLCGSIIRPAYIVGDSNTGVTNTDDFLWRLVKGCVQIGAIPDIHNTVNMLPVNEVARLTMLASTRNPNDLKVFHLTARPLPRMNEFLETLKVYGYNVIKEDYLTWRIKLEQSVMDSGPEDNALFPLLHFVLNDLPTSTKSAELDDSNTVQLIKNDDGDENRMTVNAERIGIYLAWLVRVGFLPKPNGDDAFTLSKANEREGVSTH</sequence>
<dbReference type="InterPro" id="IPR006162">
    <property type="entry name" value="Ppantetheine_attach_site"/>
</dbReference>
<evidence type="ECO:0000259" key="18">
    <source>
        <dbReference type="PROSITE" id="PS50075"/>
    </source>
</evidence>
<dbReference type="SUPFAM" id="SSF56801">
    <property type="entry name" value="Acetyl-CoA synthetase-like"/>
    <property type="match status" value="1"/>
</dbReference>
<dbReference type="Gene3D" id="3.40.50.12780">
    <property type="entry name" value="N-terminal domain of ligase-like"/>
    <property type="match status" value="1"/>
</dbReference>
<dbReference type="KEGG" id="mlr:MELLADRAFT_54227"/>
<feature type="domain" description="Carrier" evidence="18">
    <location>
        <begin position="902"/>
        <end position="982"/>
    </location>
</feature>
<dbReference type="EC" id="1.2.1.95" evidence="5"/>
<keyword evidence="7" id="KW-0596">Phosphopantetheine</keyword>
<dbReference type="InterPro" id="IPR020845">
    <property type="entry name" value="AMP-binding_CS"/>
</dbReference>
<organism evidence="20">
    <name type="scientific">Melampsora larici-populina (strain 98AG31 / pathotype 3-4-7)</name>
    <name type="common">Poplar leaf rust fungus</name>
    <dbReference type="NCBI Taxonomy" id="747676"/>
    <lineage>
        <taxon>Eukaryota</taxon>
        <taxon>Fungi</taxon>
        <taxon>Dikarya</taxon>
        <taxon>Basidiomycota</taxon>
        <taxon>Pucciniomycotina</taxon>
        <taxon>Pucciniomycetes</taxon>
        <taxon>Pucciniales</taxon>
        <taxon>Melampsoraceae</taxon>
        <taxon>Melampsora</taxon>
    </lineage>
</organism>
<dbReference type="CDD" id="cd05235">
    <property type="entry name" value="SDR_e1"/>
    <property type="match status" value="1"/>
</dbReference>
<dbReference type="InterPro" id="IPR013120">
    <property type="entry name" value="FAR_NAD-bd"/>
</dbReference>
<dbReference type="STRING" id="747676.F4SAK2"/>
<comment type="catalytic activity">
    <reaction evidence="15">
        <text>(S)-2-amino-6-oxohexanoate + AMP + diphosphate + NADP(+) = L-2-aminoadipate + ATP + NADPH + H(+)</text>
        <dbReference type="Rhea" id="RHEA:46936"/>
        <dbReference type="ChEBI" id="CHEBI:15378"/>
        <dbReference type="ChEBI" id="CHEBI:30616"/>
        <dbReference type="ChEBI" id="CHEBI:33019"/>
        <dbReference type="ChEBI" id="CHEBI:57783"/>
        <dbReference type="ChEBI" id="CHEBI:58321"/>
        <dbReference type="ChEBI" id="CHEBI:58349"/>
        <dbReference type="ChEBI" id="CHEBI:58672"/>
        <dbReference type="ChEBI" id="CHEBI:456215"/>
        <dbReference type="EC" id="1.2.1.95"/>
    </reaction>
</comment>
<reference evidence="20" key="1">
    <citation type="journal article" date="2011" name="Proc. Natl. Acad. Sci. U.S.A.">
        <title>Obligate biotrophy features unraveled by the genomic analysis of rust fungi.</title>
        <authorList>
            <person name="Duplessis S."/>
            <person name="Cuomo C.A."/>
            <person name="Lin Y.-C."/>
            <person name="Aerts A."/>
            <person name="Tisserant E."/>
            <person name="Veneault-Fourrey C."/>
            <person name="Joly D.L."/>
            <person name="Hacquard S."/>
            <person name="Amselem J."/>
            <person name="Cantarel B.L."/>
            <person name="Chiu R."/>
            <person name="Coutinho P.M."/>
            <person name="Feau N."/>
            <person name="Field M."/>
            <person name="Frey P."/>
            <person name="Gelhaye E."/>
            <person name="Goldberg J."/>
            <person name="Grabherr M.G."/>
            <person name="Kodira C.D."/>
            <person name="Kohler A."/>
            <person name="Kuees U."/>
            <person name="Lindquist E.A."/>
            <person name="Lucas S.M."/>
            <person name="Mago R."/>
            <person name="Mauceli E."/>
            <person name="Morin E."/>
            <person name="Murat C."/>
            <person name="Pangilinan J.L."/>
            <person name="Park R."/>
            <person name="Pearson M."/>
            <person name="Quesneville H."/>
            <person name="Rouhier N."/>
            <person name="Sakthikumar S."/>
            <person name="Salamov A.A."/>
            <person name="Schmutz J."/>
            <person name="Selles B."/>
            <person name="Shapiro H."/>
            <person name="Tanguay P."/>
            <person name="Tuskan G.A."/>
            <person name="Henrissat B."/>
            <person name="Van de Peer Y."/>
            <person name="Rouze P."/>
            <person name="Ellis J.G."/>
            <person name="Dodds P.N."/>
            <person name="Schein J.E."/>
            <person name="Zhong S."/>
            <person name="Hamelin R.C."/>
            <person name="Grigoriev I.V."/>
            <person name="Szabo L.J."/>
            <person name="Martin F."/>
        </authorList>
    </citation>
    <scope>NUCLEOTIDE SEQUENCE [LARGE SCALE GENOMIC DNA]</scope>
    <source>
        <strain evidence="20">98AG31 / pathotype 3-4-7</strain>
    </source>
</reference>
<evidence type="ECO:0000313" key="19">
    <source>
        <dbReference type="EMBL" id="EGF98341.1"/>
    </source>
</evidence>
<evidence type="ECO:0000256" key="5">
    <source>
        <dbReference type="ARBA" id="ARBA00012913"/>
    </source>
</evidence>
<evidence type="ECO:0000256" key="2">
    <source>
        <dbReference type="ARBA" id="ARBA00003499"/>
    </source>
</evidence>
<evidence type="ECO:0000256" key="10">
    <source>
        <dbReference type="ARBA" id="ARBA00022857"/>
    </source>
</evidence>
<dbReference type="Gene3D" id="3.30.300.30">
    <property type="match status" value="1"/>
</dbReference>
<dbReference type="SUPFAM" id="SSF51735">
    <property type="entry name" value="NAD(P)-binding Rossmann-fold domains"/>
    <property type="match status" value="1"/>
</dbReference>
<evidence type="ECO:0000256" key="7">
    <source>
        <dbReference type="ARBA" id="ARBA00022450"/>
    </source>
</evidence>
<dbReference type="InterPro" id="IPR010071">
    <property type="entry name" value="AA_adenyl_dom"/>
</dbReference>
<keyword evidence="9" id="KW-0028">Amino-acid biosynthesis</keyword>
<evidence type="ECO:0000256" key="9">
    <source>
        <dbReference type="ARBA" id="ARBA00022605"/>
    </source>
</evidence>
<evidence type="ECO:0000256" key="6">
    <source>
        <dbReference type="ARBA" id="ARBA00013073"/>
    </source>
</evidence>
<dbReference type="Gene3D" id="3.30.559.30">
    <property type="entry name" value="Nonribosomal peptide synthetase, condensation domain"/>
    <property type="match status" value="1"/>
</dbReference>
<evidence type="ECO:0000256" key="11">
    <source>
        <dbReference type="ARBA" id="ARBA00023002"/>
    </source>
</evidence>
<evidence type="ECO:0000256" key="17">
    <source>
        <dbReference type="ARBA" id="ARBA00049537"/>
    </source>
</evidence>
<dbReference type="Gene3D" id="1.10.1200.10">
    <property type="entry name" value="ACP-like"/>
    <property type="match status" value="1"/>
</dbReference>
<dbReference type="GO" id="GO:0019878">
    <property type="term" value="P:lysine biosynthetic process via aminoadipic acid"/>
    <property type="evidence" value="ECO:0007669"/>
    <property type="project" value="UniProtKB-UniPathway"/>
</dbReference>
<keyword evidence="11" id="KW-0560">Oxidoreductase</keyword>
<keyword evidence="8" id="KW-0597">Phosphoprotein</keyword>
<evidence type="ECO:0000256" key="15">
    <source>
        <dbReference type="ARBA" id="ARBA00048260"/>
    </source>
</evidence>
<dbReference type="Pfam" id="PF00550">
    <property type="entry name" value="PP-binding"/>
    <property type="match status" value="1"/>
</dbReference>
<dbReference type="NCBIfam" id="TIGR01733">
    <property type="entry name" value="AA-adenyl-dom"/>
    <property type="match status" value="1"/>
</dbReference>
<evidence type="ECO:0000256" key="3">
    <source>
        <dbReference type="ARBA" id="ARBA00004827"/>
    </source>
</evidence>
<evidence type="ECO:0000256" key="13">
    <source>
        <dbReference type="ARBA" id="ARBA00031335"/>
    </source>
</evidence>
<comment type="pathway">
    <text evidence="3">Amino-acid biosynthesis; L-lysine biosynthesis via AAA pathway; L-lysine from L-alpha-aminoadipate (fungal route): step 1/3.</text>
</comment>
<dbReference type="PANTHER" id="PTHR44845:SF1">
    <property type="entry name" value="L-2-AMINOADIPATE REDUCTASE"/>
    <property type="match status" value="1"/>
</dbReference>
<dbReference type="NCBIfam" id="TIGR01746">
    <property type="entry name" value="Thioester-redct"/>
    <property type="match status" value="1"/>
</dbReference>
<dbReference type="PROSITE" id="PS00012">
    <property type="entry name" value="PHOSPHOPANTETHEINE"/>
    <property type="match status" value="1"/>
</dbReference>
<gene>
    <name evidence="19" type="ORF">MELLADRAFT_54227</name>
</gene>
<dbReference type="InterPro" id="IPR009081">
    <property type="entry name" value="PP-bd_ACP"/>
</dbReference>
<dbReference type="Pfam" id="PF00501">
    <property type="entry name" value="AMP-binding"/>
    <property type="match status" value="1"/>
</dbReference>
<dbReference type="PANTHER" id="PTHR44845">
    <property type="entry name" value="CARRIER DOMAIN-CONTAINING PROTEIN"/>
    <property type="match status" value="1"/>
</dbReference>
<dbReference type="NCBIfam" id="TIGR03443">
    <property type="entry name" value="alpha_am_amid"/>
    <property type="match status" value="1"/>
</dbReference>
<evidence type="ECO:0000256" key="8">
    <source>
        <dbReference type="ARBA" id="ARBA00022553"/>
    </source>
</evidence>
<evidence type="ECO:0000256" key="16">
    <source>
        <dbReference type="ARBA" id="ARBA00048414"/>
    </source>
</evidence>
<evidence type="ECO:0000256" key="14">
    <source>
        <dbReference type="ARBA" id="ARBA00032195"/>
    </source>
</evidence>
<dbReference type="Gene3D" id="3.40.50.720">
    <property type="entry name" value="NAD(P)-binding Rossmann-like Domain"/>
    <property type="match status" value="1"/>
</dbReference>
<comment type="function">
    <text evidence="2">Catalyzes the activation of alpha-aminoadipate by ATP-dependent adenylation and the reduction of activated alpha-aminoadipate by NADPH. The activated alpha-aminoadipate is bound to the phosphopantheinyl group of the enzyme itself before it is reduced to (S)-2-amino-6-oxohexanoate.</text>
</comment>
<comment type="catalytic activity">
    <reaction evidence="16">
        <text>(S)-2-amino-6-oxohexanoate + NAD(+) + H2O = L-2-aminoadipate + NADH + 2 H(+)</text>
        <dbReference type="Rhea" id="RHEA:12308"/>
        <dbReference type="ChEBI" id="CHEBI:15377"/>
        <dbReference type="ChEBI" id="CHEBI:15378"/>
        <dbReference type="ChEBI" id="CHEBI:57540"/>
        <dbReference type="ChEBI" id="CHEBI:57945"/>
        <dbReference type="ChEBI" id="CHEBI:58321"/>
        <dbReference type="ChEBI" id="CHEBI:58672"/>
        <dbReference type="EC" id="1.2.1.31"/>
    </reaction>
</comment>
<dbReference type="PIRSF" id="PIRSF001617">
    <property type="entry name" value="Alpha-AR"/>
    <property type="match status" value="1"/>
</dbReference>
<dbReference type="PROSITE" id="PS50075">
    <property type="entry name" value="CARRIER"/>
    <property type="match status" value="1"/>
</dbReference>
<dbReference type="SUPFAM" id="SSF52777">
    <property type="entry name" value="CoA-dependent acyltransferases"/>
    <property type="match status" value="1"/>
</dbReference>
<keyword evidence="10" id="KW-0521">NADP</keyword>
<keyword evidence="20" id="KW-1185">Reference proteome</keyword>
<keyword evidence="12" id="KW-0457">Lysine biosynthesis</keyword>
<dbReference type="Pfam" id="PF07993">
    <property type="entry name" value="NAD_binding_4"/>
    <property type="match status" value="1"/>
</dbReference>
<evidence type="ECO:0000256" key="4">
    <source>
        <dbReference type="ARBA" id="ARBA00006432"/>
    </source>
</evidence>
<dbReference type="GeneID" id="18928902"/>
<comment type="cofactor">
    <cofactor evidence="1">
        <name>pantetheine 4'-phosphate</name>
        <dbReference type="ChEBI" id="CHEBI:47942"/>
    </cofactor>
</comment>
<dbReference type="InterPro" id="IPR010080">
    <property type="entry name" value="Thioester_reductase-like_dom"/>
</dbReference>
<dbReference type="VEuPathDB" id="FungiDB:MELLADRAFT_54227"/>
<dbReference type="FunCoup" id="F4SAK2">
    <property type="interactions" value="91"/>
</dbReference>
<dbReference type="RefSeq" id="XP_007418372.1">
    <property type="nucleotide sequence ID" value="XM_007418310.1"/>
</dbReference>
<protein>
    <recommendedName>
        <fullName evidence="14">Alpha-aminoadipate reductase</fullName>
        <ecNumber evidence="6">1.2.1.31</ecNumber>
        <ecNumber evidence="5">1.2.1.95</ecNumber>
    </recommendedName>
    <alternativeName>
        <fullName evidence="13">L-aminoadipate-semialdehyde dehydrogenase</fullName>
    </alternativeName>
</protein>
<dbReference type="EC" id="1.2.1.31" evidence="6"/>
<evidence type="ECO:0000256" key="1">
    <source>
        <dbReference type="ARBA" id="ARBA00001957"/>
    </source>
</evidence>
<dbReference type="InterPro" id="IPR045851">
    <property type="entry name" value="AMP-bd_C_sf"/>
</dbReference>
<dbReference type="UniPathway" id="UPA00033">
    <property type="reaction ID" value="UER00032"/>
</dbReference>
<dbReference type="InterPro" id="IPR042099">
    <property type="entry name" value="ANL_N_sf"/>
</dbReference>
<dbReference type="HOGENOM" id="CLU_000022_19_0_1"/>
<dbReference type="PROSITE" id="PS00455">
    <property type="entry name" value="AMP_BINDING"/>
    <property type="match status" value="1"/>
</dbReference>
<accession>F4SAK2</accession>
<name>F4SAK2_MELLP</name>
<dbReference type="InterPro" id="IPR000873">
    <property type="entry name" value="AMP-dep_synth/lig_dom"/>
</dbReference>
<dbReference type="Proteomes" id="UP000001072">
    <property type="component" value="Unassembled WGS sequence"/>
</dbReference>
<dbReference type="OrthoDB" id="329835at2759"/>
<dbReference type="InterPro" id="IPR036736">
    <property type="entry name" value="ACP-like_sf"/>
</dbReference>
<dbReference type="InParanoid" id="F4SAK2"/>
<comment type="similarity">
    <text evidence="4">Belongs to the ATP-dependent AMP-binding enzyme family.</text>
</comment>
<evidence type="ECO:0000256" key="12">
    <source>
        <dbReference type="ARBA" id="ARBA00023154"/>
    </source>
</evidence>
<evidence type="ECO:0000313" key="20">
    <source>
        <dbReference type="Proteomes" id="UP000001072"/>
    </source>
</evidence>
<dbReference type="FunFam" id="3.40.50.720:FF:000787">
    <property type="entry name" value="L-2-aminoadipate reductase"/>
    <property type="match status" value="1"/>
</dbReference>
<dbReference type="InterPro" id="IPR014397">
    <property type="entry name" value="Lys2"/>
</dbReference>
<proteinExistence type="inferred from homology"/>